<dbReference type="AlphaFoldDB" id="A0A7J7DKX3"/>
<organism evidence="1 2">
    <name type="scientific">Tripterygium wilfordii</name>
    <name type="common">Thunder God vine</name>
    <dbReference type="NCBI Taxonomy" id="458696"/>
    <lineage>
        <taxon>Eukaryota</taxon>
        <taxon>Viridiplantae</taxon>
        <taxon>Streptophyta</taxon>
        <taxon>Embryophyta</taxon>
        <taxon>Tracheophyta</taxon>
        <taxon>Spermatophyta</taxon>
        <taxon>Magnoliopsida</taxon>
        <taxon>eudicotyledons</taxon>
        <taxon>Gunneridae</taxon>
        <taxon>Pentapetalae</taxon>
        <taxon>rosids</taxon>
        <taxon>fabids</taxon>
        <taxon>Celastrales</taxon>
        <taxon>Celastraceae</taxon>
        <taxon>Tripterygium</taxon>
    </lineage>
</organism>
<dbReference type="Gene3D" id="1.10.3580.10">
    <property type="entry name" value="ATP12 ATPase"/>
    <property type="match status" value="1"/>
</dbReference>
<dbReference type="EMBL" id="JAAARO010000006">
    <property type="protein sequence ID" value="KAF5746919.1"/>
    <property type="molecule type" value="Genomic_DNA"/>
</dbReference>
<gene>
    <name evidence="1" type="ORF">HS088_TW06G01095</name>
</gene>
<proteinExistence type="predicted"/>
<reference evidence="1 2" key="1">
    <citation type="journal article" date="2020" name="Nat. Commun.">
        <title>Genome of Tripterygium wilfordii and identification of cytochrome P450 involved in triptolide biosynthesis.</title>
        <authorList>
            <person name="Tu L."/>
            <person name="Su P."/>
            <person name="Zhang Z."/>
            <person name="Gao L."/>
            <person name="Wang J."/>
            <person name="Hu T."/>
            <person name="Zhou J."/>
            <person name="Zhang Y."/>
            <person name="Zhao Y."/>
            <person name="Liu Y."/>
            <person name="Song Y."/>
            <person name="Tong Y."/>
            <person name="Lu Y."/>
            <person name="Yang J."/>
            <person name="Xu C."/>
            <person name="Jia M."/>
            <person name="Peters R.J."/>
            <person name="Huang L."/>
            <person name="Gao W."/>
        </authorList>
    </citation>
    <scope>NUCLEOTIDE SEQUENCE [LARGE SCALE GENOMIC DNA]</scope>
    <source>
        <strain evidence="2">cv. XIE 37</strain>
        <tissue evidence="1">Leaf</tissue>
    </source>
</reference>
<dbReference type="InParanoid" id="A0A7J7DKX3"/>
<name>A0A7J7DKX3_TRIWF</name>
<comment type="caution">
    <text evidence="1">The sequence shown here is derived from an EMBL/GenBank/DDBJ whole genome shotgun (WGS) entry which is preliminary data.</text>
</comment>
<dbReference type="InterPro" id="IPR023335">
    <property type="entry name" value="ATP12_ortho_dom_sf"/>
</dbReference>
<accession>A0A7J7DKX3</accession>
<dbReference type="Proteomes" id="UP000593562">
    <property type="component" value="Unassembled WGS sequence"/>
</dbReference>
<dbReference type="SUPFAM" id="SSF160909">
    <property type="entry name" value="ATP12-like"/>
    <property type="match status" value="1"/>
</dbReference>
<keyword evidence="2" id="KW-1185">Reference proteome</keyword>
<protein>
    <submittedName>
        <fullName evidence="1">ATP synthase mitochondrial F1 complex assembly factor 2-like</fullName>
    </submittedName>
</protein>
<evidence type="ECO:0000313" key="1">
    <source>
        <dbReference type="EMBL" id="KAF5746919.1"/>
    </source>
</evidence>
<sequence length="76" mass="8659">MTVNWQQLMQLQRGAHSLIIAIGICHGKLGIEQAIELVRLEEDLQSTNILCSCIPWPLEEDLISGYGYNCWFVKVK</sequence>
<evidence type="ECO:0000313" key="2">
    <source>
        <dbReference type="Proteomes" id="UP000593562"/>
    </source>
</evidence>